<dbReference type="AlphaFoldDB" id="A0A511XDK4"/>
<dbReference type="GO" id="GO:0033744">
    <property type="term" value="F:L-methionine:thioredoxin-disulfide S-oxidoreductase activity"/>
    <property type="evidence" value="ECO:0007669"/>
    <property type="project" value="RHEA"/>
</dbReference>
<dbReference type="HAMAP" id="MF_01401">
    <property type="entry name" value="MsrA"/>
    <property type="match status" value="1"/>
</dbReference>
<evidence type="ECO:0000256" key="2">
    <source>
        <dbReference type="ARBA" id="ARBA00047806"/>
    </source>
</evidence>
<dbReference type="InterPro" id="IPR002569">
    <property type="entry name" value="Met_Sox_Rdtase_MsrA_dom"/>
</dbReference>
<comment type="caution">
    <text evidence="7">The sequence shown here is derived from an EMBL/GenBank/DDBJ whole genome shotgun (WGS) entry which is preliminary data.</text>
</comment>
<gene>
    <name evidence="7" type="primary">msrA_2</name>
    <name evidence="4" type="synonym">msrA</name>
    <name evidence="7" type="ORF">ANI02nite_28590</name>
</gene>
<dbReference type="OrthoDB" id="4174719at2"/>
<dbReference type="PANTHER" id="PTHR43774">
    <property type="entry name" value="PEPTIDE METHIONINE SULFOXIDE REDUCTASE"/>
    <property type="match status" value="1"/>
</dbReference>
<evidence type="ECO:0000313" key="7">
    <source>
        <dbReference type="EMBL" id="GEN60975.1"/>
    </source>
</evidence>
<proteinExistence type="inferred from homology"/>
<accession>A0A511XDK4</accession>
<comment type="catalytic activity">
    <reaction evidence="2 4">
        <text>L-methionyl-[protein] + [thioredoxin]-disulfide + H2O = L-methionyl-(S)-S-oxide-[protein] + [thioredoxin]-dithiol</text>
        <dbReference type="Rhea" id="RHEA:14217"/>
        <dbReference type="Rhea" id="RHEA-COMP:10698"/>
        <dbReference type="Rhea" id="RHEA-COMP:10700"/>
        <dbReference type="Rhea" id="RHEA-COMP:12313"/>
        <dbReference type="Rhea" id="RHEA-COMP:12315"/>
        <dbReference type="ChEBI" id="CHEBI:15377"/>
        <dbReference type="ChEBI" id="CHEBI:16044"/>
        <dbReference type="ChEBI" id="CHEBI:29950"/>
        <dbReference type="ChEBI" id="CHEBI:44120"/>
        <dbReference type="ChEBI" id="CHEBI:50058"/>
        <dbReference type="EC" id="1.8.4.11"/>
    </reaction>
</comment>
<feature type="chain" id="PRO_5021739369" description="Peptide methionine sulfoxide reductase MsrA" evidence="5">
    <location>
        <begin position="20"/>
        <end position="233"/>
    </location>
</feature>
<comment type="catalytic activity">
    <reaction evidence="3 4">
        <text>[thioredoxin]-disulfide + L-methionine + H2O = L-methionine (S)-S-oxide + [thioredoxin]-dithiol</text>
        <dbReference type="Rhea" id="RHEA:19993"/>
        <dbReference type="Rhea" id="RHEA-COMP:10698"/>
        <dbReference type="Rhea" id="RHEA-COMP:10700"/>
        <dbReference type="ChEBI" id="CHEBI:15377"/>
        <dbReference type="ChEBI" id="CHEBI:29950"/>
        <dbReference type="ChEBI" id="CHEBI:50058"/>
        <dbReference type="ChEBI" id="CHEBI:57844"/>
        <dbReference type="ChEBI" id="CHEBI:58772"/>
        <dbReference type="EC" id="1.8.4.11"/>
    </reaction>
</comment>
<name>A0A511XDK4_9PROT</name>
<dbReference type="PANTHER" id="PTHR43774:SF1">
    <property type="entry name" value="PEPTIDE METHIONINE SULFOXIDE REDUCTASE MSRA 2"/>
    <property type="match status" value="1"/>
</dbReference>
<dbReference type="InterPro" id="IPR036509">
    <property type="entry name" value="Met_Sox_Rdtase_MsrA_sf"/>
</dbReference>
<dbReference type="PROSITE" id="PS51257">
    <property type="entry name" value="PROKAR_LIPOPROTEIN"/>
    <property type="match status" value="1"/>
</dbReference>
<evidence type="ECO:0000256" key="3">
    <source>
        <dbReference type="ARBA" id="ARBA00048782"/>
    </source>
</evidence>
<dbReference type="Proteomes" id="UP000321635">
    <property type="component" value="Unassembled WGS sequence"/>
</dbReference>
<protein>
    <recommendedName>
        <fullName evidence="4">Peptide methionine sulfoxide reductase MsrA</fullName>
        <shortName evidence="4">Protein-methionine-S-oxide reductase</shortName>
        <ecNumber evidence="4">1.8.4.11</ecNumber>
    </recommendedName>
    <alternativeName>
        <fullName evidence="4">Peptide-methionine (S)-S-oxide reductase</fullName>
        <shortName evidence="4">Peptide Met(O) reductase</shortName>
    </alternativeName>
</protein>
<evidence type="ECO:0000256" key="5">
    <source>
        <dbReference type="SAM" id="SignalP"/>
    </source>
</evidence>
<dbReference type="Gene3D" id="3.30.1060.10">
    <property type="entry name" value="Peptide methionine sulphoxide reductase MsrA"/>
    <property type="match status" value="1"/>
</dbReference>
<organism evidence="7 8">
    <name type="scientific">Acetobacter nitrogenifigens DSM 23921 = NBRC 105050</name>
    <dbReference type="NCBI Taxonomy" id="1120919"/>
    <lineage>
        <taxon>Bacteria</taxon>
        <taxon>Pseudomonadati</taxon>
        <taxon>Pseudomonadota</taxon>
        <taxon>Alphaproteobacteria</taxon>
        <taxon>Acetobacterales</taxon>
        <taxon>Acetobacteraceae</taxon>
        <taxon>Acetobacter</taxon>
    </lineage>
</organism>
<dbReference type="RefSeq" id="WP_051292364.1">
    <property type="nucleotide sequence ID" value="NZ_AUBI01000014.1"/>
</dbReference>
<dbReference type="EC" id="1.8.4.11" evidence="4"/>
<dbReference type="STRING" id="1120919.GCA_000429165_03039"/>
<keyword evidence="5" id="KW-0732">Signal</keyword>
<evidence type="ECO:0000259" key="6">
    <source>
        <dbReference type="Pfam" id="PF01625"/>
    </source>
</evidence>
<dbReference type="GO" id="GO:0008113">
    <property type="term" value="F:peptide-methionine (S)-S-oxide reductase activity"/>
    <property type="evidence" value="ECO:0007669"/>
    <property type="project" value="UniProtKB-UniRule"/>
</dbReference>
<keyword evidence="1 4" id="KW-0560">Oxidoreductase</keyword>
<dbReference type="SUPFAM" id="SSF55068">
    <property type="entry name" value="Peptide methionine sulfoxide reductase"/>
    <property type="match status" value="1"/>
</dbReference>
<reference evidence="7 8" key="1">
    <citation type="submission" date="2019-07" db="EMBL/GenBank/DDBJ databases">
        <title>Whole genome shotgun sequence of Acetobacter nitrogenifigens NBRC 105050.</title>
        <authorList>
            <person name="Hosoyama A."/>
            <person name="Uohara A."/>
            <person name="Ohji S."/>
            <person name="Ichikawa N."/>
        </authorList>
    </citation>
    <scope>NUCLEOTIDE SEQUENCE [LARGE SCALE GENOMIC DNA]</scope>
    <source>
        <strain evidence="7 8">NBRC 105050</strain>
    </source>
</reference>
<comment type="function">
    <text evidence="4">Has an important function as a repair enzyme for proteins that have been inactivated by oxidation. Catalyzes the reversible oxidation-reduction of methionine sulfoxide in proteins to methionine.</text>
</comment>
<dbReference type="EMBL" id="BJYF01000023">
    <property type="protein sequence ID" value="GEN60975.1"/>
    <property type="molecule type" value="Genomic_DNA"/>
</dbReference>
<sequence>MKTSTFWAFPILVTTLFGAACQAASERVAILLPEPVLGEASEADGRRETAVFAGGCFWGVQSVFQHVRGVTATRAGYDGGVRSTAEYDVVSGGGTGHAESVEVDYDPAQVSYSALLRIFFSVALDPTQAGGQFPDEGSQYRSVLFARTQEQAAIARAYIAQLDAAHVFSGTIATVVAPDKGFYPAEAEHQNFAARYPYNPYIAAYDAPRVAALKSLFGSIYRDDPVLTLAGAG</sequence>
<feature type="signal peptide" evidence="5">
    <location>
        <begin position="1"/>
        <end position="19"/>
    </location>
</feature>
<feature type="domain" description="Peptide methionine sulphoxide reductase MsrA" evidence="6">
    <location>
        <begin position="49"/>
        <end position="201"/>
    </location>
</feature>
<evidence type="ECO:0000256" key="1">
    <source>
        <dbReference type="ARBA" id="ARBA00023002"/>
    </source>
</evidence>
<keyword evidence="8" id="KW-1185">Reference proteome</keyword>
<comment type="similarity">
    <text evidence="4">Belongs to the MsrA Met sulfoxide reductase family.</text>
</comment>
<dbReference type="Pfam" id="PF01625">
    <property type="entry name" value="PMSR"/>
    <property type="match status" value="1"/>
</dbReference>
<feature type="active site" evidence="4">
    <location>
        <position position="56"/>
    </location>
</feature>
<dbReference type="NCBIfam" id="TIGR00401">
    <property type="entry name" value="msrA"/>
    <property type="match status" value="1"/>
</dbReference>
<evidence type="ECO:0000313" key="8">
    <source>
        <dbReference type="Proteomes" id="UP000321635"/>
    </source>
</evidence>
<evidence type="ECO:0000256" key="4">
    <source>
        <dbReference type="HAMAP-Rule" id="MF_01401"/>
    </source>
</evidence>